<comment type="similarity">
    <text evidence="2">Belongs to the bacterial solute-binding protein 1 family.</text>
</comment>
<accession>A0A364NHV5</accession>
<dbReference type="GO" id="GO:0042597">
    <property type="term" value="C:periplasmic space"/>
    <property type="evidence" value="ECO:0007669"/>
    <property type="project" value="UniProtKB-SubCell"/>
</dbReference>
<evidence type="ECO:0000256" key="4">
    <source>
        <dbReference type="ARBA" id="ARBA00017470"/>
    </source>
</evidence>
<evidence type="ECO:0000256" key="2">
    <source>
        <dbReference type="ARBA" id="ARBA00008520"/>
    </source>
</evidence>
<feature type="signal peptide" evidence="7">
    <location>
        <begin position="1"/>
        <end position="25"/>
    </location>
</feature>
<evidence type="ECO:0000256" key="1">
    <source>
        <dbReference type="ARBA" id="ARBA00004418"/>
    </source>
</evidence>
<dbReference type="InterPro" id="IPR006059">
    <property type="entry name" value="SBP"/>
</dbReference>
<dbReference type="Gene3D" id="3.40.190.10">
    <property type="entry name" value="Periplasmic binding protein-like II"/>
    <property type="match status" value="2"/>
</dbReference>
<evidence type="ECO:0000313" key="8">
    <source>
        <dbReference type="EMBL" id="RAU16643.1"/>
    </source>
</evidence>
<feature type="chain" id="PRO_5016950368" description="sn-glycerol-3-phosphate-binding periplasmic protein UgpB" evidence="7">
    <location>
        <begin position="26"/>
        <end position="442"/>
    </location>
</feature>
<comment type="subcellular location">
    <subcellularLocation>
        <location evidence="1">Periplasm</location>
    </subcellularLocation>
</comment>
<keyword evidence="9" id="KW-1185">Reference proteome</keyword>
<comment type="caution">
    <text evidence="8">The sequence shown here is derived from an EMBL/GenBank/DDBJ whole genome shotgun (WGS) entry which is preliminary data.</text>
</comment>
<dbReference type="EMBL" id="QKRX01000019">
    <property type="protein sequence ID" value="RAU16643.1"/>
    <property type="molecule type" value="Genomic_DNA"/>
</dbReference>
<keyword evidence="6 7" id="KW-0732">Signal</keyword>
<dbReference type="Pfam" id="PF13416">
    <property type="entry name" value="SBP_bac_8"/>
    <property type="match status" value="1"/>
</dbReference>
<dbReference type="SUPFAM" id="SSF53850">
    <property type="entry name" value="Periplasmic binding protein-like II"/>
    <property type="match status" value="1"/>
</dbReference>
<dbReference type="OrthoDB" id="4393730at2"/>
<evidence type="ECO:0000256" key="7">
    <source>
        <dbReference type="SAM" id="SignalP"/>
    </source>
</evidence>
<reference evidence="8 9" key="1">
    <citation type="submission" date="2018-06" db="EMBL/GenBank/DDBJ databases">
        <title>Nitrincola tibetense sp. nov., isolated from Lake XuguoCo on Tibetan Plateau.</title>
        <authorList>
            <person name="Xing P."/>
        </authorList>
    </citation>
    <scope>NUCLEOTIDE SEQUENCE [LARGE SCALE GENOMIC DNA]</scope>
    <source>
        <strain evidence="9">xg18</strain>
    </source>
</reference>
<proteinExistence type="inferred from homology"/>
<evidence type="ECO:0000256" key="3">
    <source>
        <dbReference type="ARBA" id="ARBA00011557"/>
    </source>
</evidence>
<evidence type="ECO:0000313" key="9">
    <source>
        <dbReference type="Proteomes" id="UP000250744"/>
    </source>
</evidence>
<dbReference type="RefSeq" id="WP_112160507.1">
    <property type="nucleotide sequence ID" value="NZ_QKRX01000019.1"/>
</dbReference>
<dbReference type="AlphaFoldDB" id="A0A364NHV5"/>
<organism evidence="8 9">
    <name type="scientific">Nitrincola tibetensis</name>
    <dbReference type="NCBI Taxonomy" id="2219697"/>
    <lineage>
        <taxon>Bacteria</taxon>
        <taxon>Pseudomonadati</taxon>
        <taxon>Pseudomonadota</taxon>
        <taxon>Gammaproteobacteria</taxon>
        <taxon>Oceanospirillales</taxon>
        <taxon>Oceanospirillaceae</taxon>
        <taxon>Nitrincola</taxon>
    </lineage>
</organism>
<evidence type="ECO:0000256" key="6">
    <source>
        <dbReference type="ARBA" id="ARBA00022729"/>
    </source>
</evidence>
<gene>
    <name evidence="8" type="ORF">DN062_17065</name>
</gene>
<dbReference type="Proteomes" id="UP000250744">
    <property type="component" value="Unassembled WGS sequence"/>
</dbReference>
<name>A0A364NHV5_9GAMM</name>
<protein>
    <recommendedName>
        <fullName evidence="4">sn-glycerol-3-phosphate-binding periplasmic protein UgpB</fullName>
    </recommendedName>
</protein>
<keyword evidence="5" id="KW-0813">Transport</keyword>
<dbReference type="PANTHER" id="PTHR43649">
    <property type="entry name" value="ARABINOSE-BINDING PROTEIN-RELATED"/>
    <property type="match status" value="1"/>
</dbReference>
<sequence length="442" mass="48317">MRSIKTFALSTLVLSVSLAAGTAQAKTSVNWWHAMGGELGEKLEDVAKSFNASQDEFEVIPSFRGTYTETMTGAIAAFRARQHPHIVQVFEVGTGTMMAADGAIYPIYQLMADHDKTFDKDAYLPSVVGYYTDPNGNMLSFPFNSSTPIMYYNKDAFAKAGLDSDNPPSTWAEMVSASEKLRETGASNCGFTTSWPSWVMLENFSAWHNLPLGTQANGFEGFNTEFTFNNPEVARHWDNLKTWQDAGVFKWGGPGPGPDAAPLFYSGECAMFFGSSASRSGVLANAKFDVGFGFQPYYDDVEGAPQNSIIGGATLWVLRGHAEQDYAAVAAFFEYLSQAEIQADWHQSTGYLPITQASYDLTQSQGYYDANPGADTSIKQMTLNPPTENSKGLRFGNFVQIRDIISEEMEAVMTGQKSGQAAADSAVRRGNALLREFEAANR</sequence>
<dbReference type="PANTHER" id="PTHR43649:SF31">
    <property type="entry name" value="SN-GLYCEROL-3-PHOSPHATE-BINDING PERIPLASMIC PROTEIN UGPB"/>
    <property type="match status" value="1"/>
</dbReference>
<comment type="subunit">
    <text evidence="3">The complex is composed of two ATP-binding proteins (UgpC), two transmembrane proteins (UgpA and UgpE) and a solute-binding protein (UgpB).</text>
</comment>
<evidence type="ECO:0000256" key="5">
    <source>
        <dbReference type="ARBA" id="ARBA00022448"/>
    </source>
</evidence>
<dbReference type="NCBIfam" id="NF008211">
    <property type="entry name" value="PRK10974.1"/>
    <property type="match status" value="1"/>
</dbReference>
<dbReference type="InterPro" id="IPR050490">
    <property type="entry name" value="Bact_solute-bd_prot1"/>
</dbReference>
<dbReference type="CDD" id="cd14748">
    <property type="entry name" value="PBP2_UgpB"/>
    <property type="match status" value="1"/>
</dbReference>